<keyword evidence="1" id="KW-0175">Coiled coil</keyword>
<dbReference type="AlphaFoldDB" id="A0AAD1ZU96"/>
<proteinExistence type="predicted"/>
<dbReference type="EMBL" id="OU503049">
    <property type="protein sequence ID" value="CAI9775996.1"/>
    <property type="molecule type" value="Genomic_DNA"/>
</dbReference>
<accession>A0AAD1ZU96</accession>
<organism evidence="2 3">
    <name type="scientific">Fraxinus pennsylvanica</name>
    <dbReference type="NCBI Taxonomy" id="56036"/>
    <lineage>
        <taxon>Eukaryota</taxon>
        <taxon>Viridiplantae</taxon>
        <taxon>Streptophyta</taxon>
        <taxon>Embryophyta</taxon>
        <taxon>Tracheophyta</taxon>
        <taxon>Spermatophyta</taxon>
        <taxon>Magnoliopsida</taxon>
        <taxon>eudicotyledons</taxon>
        <taxon>Gunneridae</taxon>
        <taxon>Pentapetalae</taxon>
        <taxon>asterids</taxon>
        <taxon>lamiids</taxon>
        <taxon>Lamiales</taxon>
        <taxon>Oleaceae</taxon>
        <taxon>Oleeae</taxon>
        <taxon>Fraxinus</taxon>
    </lineage>
</organism>
<evidence type="ECO:0000313" key="2">
    <source>
        <dbReference type="EMBL" id="CAI9775996.1"/>
    </source>
</evidence>
<protein>
    <submittedName>
        <fullName evidence="2">Uncharacterized protein</fullName>
    </submittedName>
</protein>
<reference evidence="2" key="1">
    <citation type="submission" date="2023-05" db="EMBL/GenBank/DDBJ databases">
        <authorList>
            <person name="Huff M."/>
        </authorList>
    </citation>
    <scope>NUCLEOTIDE SEQUENCE</scope>
</reference>
<feature type="coiled-coil region" evidence="1">
    <location>
        <begin position="10"/>
        <end position="103"/>
    </location>
</feature>
<evidence type="ECO:0000313" key="3">
    <source>
        <dbReference type="Proteomes" id="UP000834106"/>
    </source>
</evidence>
<keyword evidence="3" id="KW-1185">Reference proteome</keyword>
<gene>
    <name evidence="2" type="ORF">FPE_LOCUS23426</name>
</gene>
<name>A0AAD1ZU96_9LAMI</name>
<evidence type="ECO:0000256" key="1">
    <source>
        <dbReference type="SAM" id="Coils"/>
    </source>
</evidence>
<dbReference type="Proteomes" id="UP000834106">
    <property type="component" value="Chromosome 14"/>
</dbReference>
<sequence>MDQFIYKLQLENKRKEKERIEAHKKLNKKEEEISALTAKLALIEGRGKEEISEEEINSKVNEQTLMLKRELERKIQECQKMANEFVEMERRKMEERMLQQQREEKYLNSI</sequence>